<keyword evidence="13" id="KW-0482">Metalloprotease</keyword>
<keyword evidence="25" id="KW-1185">Reference proteome</keyword>
<evidence type="ECO:0000313" key="25">
    <source>
        <dbReference type="Proteomes" id="UP000218231"/>
    </source>
</evidence>
<dbReference type="GO" id="GO:0007219">
    <property type="term" value="P:Notch signaling pathway"/>
    <property type="evidence" value="ECO:0007669"/>
    <property type="project" value="TreeGrafter"/>
</dbReference>
<evidence type="ECO:0000256" key="1">
    <source>
        <dbReference type="ARBA" id="ARBA00001809"/>
    </source>
</evidence>
<keyword evidence="15" id="KW-0865">Zymogen</keyword>
<keyword evidence="14 20" id="KW-0472">Membrane</keyword>
<evidence type="ECO:0000256" key="20">
    <source>
        <dbReference type="SAM" id="Phobius"/>
    </source>
</evidence>
<feature type="binding site" evidence="18">
    <location>
        <position position="421"/>
    </location>
    <ligand>
        <name>Zn(2+)</name>
        <dbReference type="ChEBI" id="CHEBI:29105"/>
        <note>catalytic</note>
    </ligand>
</feature>
<organism evidence="24 25">
    <name type="scientific">Diploscapter pachys</name>
    <dbReference type="NCBI Taxonomy" id="2018661"/>
    <lineage>
        <taxon>Eukaryota</taxon>
        <taxon>Metazoa</taxon>
        <taxon>Ecdysozoa</taxon>
        <taxon>Nematoda</taxon>
        <taxon>Chromadorea</taxon>
        <taxon>Rhabditida</taxon>
        <taxon>Rhabditina</taxon>
        <taxon>Rhabditomorpha</taxon>
        <taxon>Rhabditoidea</taxon>
        <taxon>Rhabditidae</taxon>
        <taxon>Diploscapter</taxon>
    </lineage>
</organism>
<evidence type="ECO:0000256" key="12">
    <source>
        <dbReference type="ARBA" id="ARBA00022989"/>
    </source>
</evidence>
<dbReference type="PROSITE" id="PS50215">
    <property type="entry name" value="ADAM_MEPRO"/>
    <property type="match status" value="1"/>
</dbReference>
<name>A0A2A2LB89_9BILA</name>
<evidence type="ECO:0000256" key="5">
    <source>
        <dbReference type="ARBA" id="ARBA00022670"/>
    </source>
</evidence>
<evidence type="ECO:0000256" key="8">
    <source>
        <dbReference type="ARBA" id="ARBA00022723"/>
    </source>
</evidence>
<dbReference type="GO" id="GO:0046872">
    <property type="term" value="F:metal ion binding"/>
    <property type="evidence" value="ECO:0007669"/>
    <property type="project" value="UniProtKB-KW"/>
</dbReference>
<dbReference type="InterPro" id="IPR036436">
    <property type="entry name" value="Disintegrin_dom_sf"/>
</dbReference>
<keyword evidence="17" id="KW-0325">Glycoprotein</keyword>
<keyword evidence="16" id="KW-1015">Disulfide bond</keyword>
<evidence type="ECO:0000256" key="17">
    <source>
        <dbReference type="ARBA" id="ARBA00023180"/>
    </source>
</evidence>
<evidence type="ECO:0000256" key="9">
    <source>
        <dbReference type="ARBA" id="ARBA00022729"/>
    </source>
</evidence>
<dbReference type="EMBL" id="LIAE01006965">
    <property type="protein sequence ID" value="PAV83358.1"/>
    <property type="molecule type" value="Genomic_DNA"/>
</dbReference>
<feature type="signal peptide" evidence="21">
    <location>
        <begin position="1"/>
        <end position="19"/>
    </location>
</feature>
<dbReference type="Gene3D" id="4.10.70.10">
    <property type="entry name" value="Disintegrin domain"/>
    <property type="match status" value="1"/>
</dbReference>
<evidence type="ECO:0000259" key="23">
    <source>
        <dbReference type="PROSITE" id="PS50215"/>
    </source>
</evidence>
<evidence type="ECO:0000256" key="4">
    <source>
        <dbReference type="ARBA" id="ARBA00012332"/>
    </source>
</evidence>
<evidence type="ECO:0000256" key="19">
    <source>
        <dbReference type="SAM" id="MobiDB-lite"/>
    </source>
</evidence>
<evidence type="ECO:0000256" key="16">
    <source>
        <dbReference type="ARBA" id="ARBA00023157"/>
    </source>
</evidence>
<keyword evidence="5" id="KW-0645">Protease</keyword>
<keyword evidence="9 21" id="KW-0732">Signal</keyword>
<feature type="domain" description="Disintegrin" evidence="22">
    <location>
        <begin position="502"/>
        <end position="609"/>
    </location>
</feature>
<evidence type="ECO:0000256" key="10">
    <source>
        <dbReference type="ARBA" id="ARBA00022801"/>
    </source>
</evidence>
<protein>
    <recommendedName>
        <fullName evidence="4">ADAM10 endopeptidase</fullName>
        <ecNumber evidence="4">3.4.24.81</ecNumber>
    </recommendedName>
</protein>
<evidence type="ECO:0000256" key="11">
    <source>
        <dbReference type="ARBA" id="ARBA00022833"/>
    </source>
</evidence>
<evidence type="ECO:0000256" key="13">
    <source>
        <dbReference type="ARBA" id="ARBA00023049"/>
    </source>
</evidence>
<dbReference type="InterPro" id="IPR049038">
    <property type="entry name" value="ADAM10_Cys-rich"/>
</dbReference>
<keyword evidence="8 18" id="KW-0479">Metal-binding</keyword>
<comment type="subcellular location">
    <subcellularLocation>
        <location evidence="3">Membrane</location>
        <topology evidence="3">Single-pass type I membrane protein</topology>
    </subcellularLocation>
</comment>
<feature type="binding site" evidence="18">
    <location>
        <position position="427"/>
    </location>
    <ligand>
        <name>Zn(2+)</name>
        <dbReference type="ChEBI" id="CHEBI:29105"/>
        <note>catalytic</note>
    </ligand>
</feature>
<comment type="cofactor">
    <cofactor evidence="2">
        <name>Zn(2+)</name>
        <dbReference type="ChEBI" id="CHEBI:29105"/>
    </cofactor>
</comment>
<dbReference type="Pfam" id="PF13574">
    <property type="entry name" value="Reprolysin_2"/>
    <property type="match status" value="1"/>
</dbReference>
<dbReference type="Proteomes" id="UP000218231">
    <property type="component" value="Unassembled WGS sequence"/>
</dbReference>
<evidence type="ECO:0000256" key="15">
    <source>
        <dbReference type="ARBA" id="ARBA00023145"/>
    </source>
</evidence>
<feature type="compositionally biased region" description="Pro residues" evidence="19">
    <location>
        <begin position="826"/>
        <end position="837"/>
    </location>
</feature>
<dbReference type="GO" id="GO:0005886">
    <property type="term" value="C:plasma membrane"/>
    <property type="evidence" value="ECO:0007669"/>
    <property type="project" value="TreeGrafter"/>
</dbReference>
<feature type="transmembrane region" description="Helical" evidence="20">
    <location>
        <begin position="740"/>
        <end position="758"/>
    </location>
</feature>
<keyword evidence="7 20" id="KW-0812">Transmembrane</keyword>
<reference evidence="24 25" key="1">
    <citation type="journal article" date="2017" name="Curr. Biol.">
        <title>Genome architecture and evolution of a unichromosomal asexual nematode.</title>
        <authorList>
            <person name="Fradin H."/>
            <person name="Zegar C."/>
            <person name="Gutwein M."/>
            <person name="Lucas J."/>
            <person name="Kovtun M."/>
            <person name="Corcoran D."/>
            <person name="Baugh L.R."/>
            <person name="Kiontke K."/>
            <person name="Gunsalus K."/>
            <person name="Fitch D.H."/>
            <person name="Piano F."/>
        </authorList>
    </citation>
    <scope>NUCLEOTIDE SEQUENCE [LARGE SCALE GENOMIC DNA]</scope>
    <source>
        <strain evidence="24">PF1309</strain>
    </source>
</reference>
<evidence type="ECO:0000256" key="7">
    <source>
        <dbReference type="ARBA" id="ARBA00022692"/>
    </source>
</evidence>
<dbReference type="EC" id="3.4.24.81" evidence="4"/>
<evidence type="ECO:0000313" key="24">
    <source>
        <dbReference type="EMBL" id="PAV83358.1"/>
    </source>
</evidence>
<feature type="domain" description="Peptidase M12B" evidence="23">
    <location>
        <begin position="233"/>
        <end position="472"/>
    </location>
</feature>
<evidence type="ECO:0000256" key="18">
    <source>
        <dbReference type="PROSITE-ProRule" id="PRU00276"/>
    </source>
</evidence>
<dbReference type="PROSITE" id="PS50214">
    <property type="entry name" value="DISINTEGRIN_2"/>
    <property type="match status" value="1"/>
</dbReference>
<comment type="caution">
    <text evidence="18">Lacks conserved residue(s) required for the propagation of feature annotation.</text>
</comment>
<keyword evidence="10" id="KW-0378">Hydrolase</keyword>
<dbReference type="Pfam" id="PF00200">
    <property type="entry name" value="Disintegrin"/>
    <property type="match status" value="1"/>
</dbReference>
<accession>A0A2A2LB89</accession>
<keyword evidence="6" id="KW-0165">Cleavage on pair of basic residues</keyword>
<feature type="region of interest" description="Disordered" evidence="19">
    <location>
        <begin position="854"/>
        <end position="905"/>
    </location>
</feature>
<dbReference type="InterPro" id="IPR051489">
    <property type="entry name" value="ADAM_Metalloproteinase"/>
</dbReference>
<dbReference type="AlphaFoldDB" id="A0A2A2LB89"/>
<feature type="binding site" evidence="18">
    <location>
        <position position="417"/>
    </location>
    <ligand>
        <name>Zn(2+)</name>
        <dbReference type="ChEBI" id="CHEBI:29105"/>
        <note>catalytic</note>
    </ligand>
</feature>
<comment type="catalytic activity">
    <reaction evidence="1">
        <text>Endopeptidase of broad specificity.</text>
        <dbReference type="EC" id="3.4.24.81"/>
    </reaction>
</comment>
<feature type="active site" evidence="18">
    <location>
        <position position="418"/>
    </location>
</feature>
<dbReference type="SUPFAM" id="SSF55486">
    <property type="entry name" value="Metalloproteases ('zincins'), catalytic domain"/>
    <property type="match status" value="1"/>
</dbReference>
<evidence type="ECO:0000256" key="2">
    <source>
        <dbReference type="ARBA" id="ARBA00001947"/>
    </source>
</evidence>
<proteinExistence type="predicted"/>
<keyword evidence="12 20" id="KW-1133">Transmembrane helix</keyword>
<feature type="chain" id="PRO_5012561933" description="ADAM10 endopeptidase" evidence="21">
    <location>
        <begin position="20"/>
        <end position="905"/>
    </location>
</feature>
<dbReference type="STRING" id="2018661.A0A2A2LB89"/>
<keyword evidence="11 18" id="KW-0862">Zinc</keyword>
<dbReference type="Pfam" id="PF21299">
    <property type="entry name" value="ADAM10_Cys-rich"/>
    <property type="match status" value="1"/>
</dbReference>
<dbReference type="GO" id="GO:0006509">
    <property type="term" value="P:membrane protein ectodomain proteolysis"/>
    <property type="evidence" value="ECO:0007669"/>
    <property type="project" value="TreeGrafter"/>
</dbReference>
<gene>
    <name evidence="24" type="ORF">WR25_16106</name>
</gene>
<evidence type="ECO:0000256" key="14">
    <source>
        <dbReference type="ARBA" id="ARBA00023136"/>
    </source>
</evidence>
<dbReference type="InterPro" id="IPR024079">
    <property type="entry name" value="MetalloPept_cat_dom_sf"/>
</dbReference>
<comment type="caution">
    <text evidence="24">The sequence shown here is derived from an EMBL/GenBank/DDBJ whole genome shotgun (WGS) entry which is preliminary data.</text>
</comment>
<evidence type="ECO:0000256" key="21">
    <source>
        <dbReference type="SAM" id="SignalP"/>
    </source>
</evidence>
<feature type="compositionally biased region" description="Polar residues" evidence="19">
    <location>
        <begin position="889"/>
        <end position="905"/>
    </location>
</feature>
<dbReference type="GO" id="GO:0004222">
    <property type="term" value="F:metalloendopeptidase activity"/>
    <property type="evidence" value="ECO:0007669"/>
    <property type="project" value="InterPro"/>
</dbReference>
<evidence type="ECO:0000256" key="6">
    <source>
        <dbReference type="ARBA" id="ARBA00022685"/>
    </source>
</evidence>
<dbReference type="SMART" id="SM00050">
    <property type="entry name" value="DISIN"/>
    <property type="match status" value="1"/>
</dbReference>
<dbReference type="PANTHER" id="PTHR45702:SF2">
    <property type="entry name" value="KUZBANIAN, ISOFORM A"/>
    <property type="match status" value="1"/>
</dbReference>
<dbReference type="SUPFAM" id="SSF57552">
    <property type="entry name" value="Blood coagulation inhibitor (disintegrin)"/>
    <property type="match status" value="1"/>
</dbReference>
<sequence length="905" mass="99953">MFRMLVVWLIAGMGAGVLALNHYIDDFETLSYANLNQQLARRKRSIDNADEGVQLRFRAYNRTFHLVLHPINEETGPFNVDHFLDVDGGFVDIDPKSFLYEGYVKDDPHSRVYGSILDGIFEGHVHTGNGHAFSIDKAAKYFSLGERPSQYHSIIYHDKEINHSKMRVKRDVNTNSIHDENVHGCGLNSRVRREMEFIQASAEVPEDHYTNYMTMPGRQKRSIRDSQGLYTVRTCSLYIQADHKLYEHIKNKEGNNDPIRTREEIVSLFYNHIKAVNEIYEGTNFNGIKGLHFVIQRTSIYTPDSCERGRPAKGSDNPFCEENVDVSNFLNLNSQRNHSAFCLAYALTFRDFVGGTLGLAWVASPQYNTAGGICQVHQRYNEGSRGWVFRSLNTGIVTLVNYGNRVPTRVSQLTLAHEIGHNFGSPHDFPMECQPGLPDGNFIMFASATSGDKPNNAKFSSCSIANISAVLHVVLQSIPVDPTRNAQPVGLMKRNCFQERTSAFCGNQIHEPGEECDCGFSQADCDQMGDKCCTPHEQTTGFSSFGPGPCKRRKGARCSPSEGYCCNSETCSLHAASDYKICRQESECSFHQTCDGQSAQCPLSPPKYDGLPCQDSTKVCSSGSCNGSVCEMFGLKDCFLTEGKPEELCFLACLKNGKCVSSVGLPEFASNRTTFLQSGRKGKSGLVLHPGSPCNNYKGYCDIFRKCRSVDANGPLARLKNLLFDKRTIESVTQWVQEHWWVIVCAGILLFILMALFIKCCAVHTPSTNPNKPPALNIYQTLTRPGTLIRQRRQRHRSAAGGVAQNRAGAHVASSSAPPRGNAGPTAPPLVPPIIPPPNASQPIPLIPAGPIMPPQIVVLEPPPPYTASMDPSTALGGPKRGHRKNKRQTSADAKPTTKSGKSAK</sequence>
<evidence type="ECO:0000256" key="3">
    <source>
        <dbReference type="ARBA" id="ARBA00004479"/>
    </source>
</evidence>
<feature type="region of interest" description="Disordered" evidence="19">
    <location>
        <begin position="793"/>
        <end position="837"/>
    </location>
</feature>
<dbReference type="CDD" id="cd04270">
    <property type="entry name" value="ZnMc_TACE_like"/>
    <property type="match status" value="1"/>
</dbReference>
<dbReference type="PANTHER" id="PTHR45702">
    <property type="entry name" value="ADAM10/ADAM17 METALLOPEPTIDASE FAMILY MEMBER"/>
    <property type="match status" value="1"/>
</dbReference>
<dbReference type="Gene3D" id="3.40.390.10">
    <property type="entry name" value="Collagenase (Catalytic Domain)"/>
    <property type="match status" value="1"/>
</dbReference>
<evidence type="ECO:0000259" key="22">
    <source>
        <dbReference type="PROSITE" id="PS50214"/>
    </source>
</evidence>
<dbReference type="OrthoDB" id="2149267at2759"/>
<dbReference type="InterPro" id="IPR001762">
    <property type="entry name" value="Disintegrin_dom"/>
</dbReference>
<dbReference type="InterPro" id="IPR001590">
    <property type="entry name" value="Peptidase_M12B"/>
</dbReference>
<dbReference type="InterPro" id="IPR034025">
    <property type="entry name" value="ADAM10_ADAM17"/>
</dbReference>